<keyword evidence="2" id="KW-1185">Reference proteome</keyword>
<sequence length="94" mass="10893">MSPTNPDMKQGSSGWNKLPRVIQLLILEALMQDGCTLSRFATVSREWQTVLERHNFARIKLTPLRTVDFGSMIRRNRVLPGTRRLRLYLSRHGT</sequence>
<proteinExistence type="predicted"/>
<reference evidence="1" key="1">
    <citation type="submission" date="2023-06" db="EMBL/GenBank/DDBJ databases">
        <title>Genome-scale phylogeny and comparative genomics of the fungal order Sordariales.</title>
        <authorList>
            <consortium name="Lawrence Berkeley National Laboratory"/>
            <person name="Hensen N."/>
            <person name="Bonometti L."/>
            <person name="Westerberg I."/>
            <person name="Brannstrom I.O."/>
            <person name="Guillou S."/>
            <person name="Cros-Aarteil S."/>
            <person name="Calhoun S."/>
            <person name="Haridas S."/>
            <person name="Kuo A."/>
            <person name="Mondo S."/>
            <person name="Pangilinan J."/>
            <person name="Riley R."/>
            <person name="LaButti K."/>
            <person name="Andreopoulos B."/>
            <person name="Lipzen A."/>
            <person name="Chen C."/>
            <person name="Yanf M."/>
            <person name="Daum C."/>
            <person name="Ng V."/>
            <person name="Clum A."/>
            <person name="Steindorff A."/>
            <person name="Ohm R."/>
            <person name="Martin F."/>
            <person name="Silar P."/>
            <person name="Natvig D."/>
            <person name="Lalanne C."/>
            <person name="Gautier V."/>
            <person name="Ament-velasquez S.L."/>
            <person name="Kruys A."/>
            <person name="Hutchinson M.I."/>
            <person name="Powell A.J."/>
            <person name="Barry K."/>
            <person name="Miller A.N."/>
            <person name="Grigoriev I.V."/>
            <person name="Debuchy R."/>
            <person name="Gladieux P."/>
            <person name="Thoren M.H."/>
            <person name="Johannesson H."/>
        </authorList>
    </citation>
    <scope>NUCLEOTIDE SEQUENCE</scope>
    <source>
        <strain evidence="1">SMH2392-1A</strain>
    </source>
</reference>
<dbReference type="EMBL" id="JAUIRO010000003">
    <property type="protein sequence ID" value="KAK0722508.1"/>
    <property type="molecule type" value="Genomic_DNA"/>
</dbReference>
<dbReference type="RefSeq" id="XP_060298432.1">
    <property type="nucleotide sequence ID" value="XM_060441652.1"/>
</dbReference>
<comment type="caution">
    <text evidence="1">The sequence shown here is derived from an EMBL/GenBank/DDBJ whole genome shotgun (WGS) entry which is preliminary data.</text>
</comment>
<evidence type="ECO:0008006" key="3">
    <source>
        <dbReference type="Google" id="ProtNLM"/>
    </source>
</evidence>
<dbReference type="SUPFAM" id="SSF81383">
    <property type="entry name" value="F-box domain"/>
    <property type="match status" value="1"/>
</dbReference>
<evidence type="ECO:0000313" key="1">
    <source>
        <dbReference type="EMBL" id="KAK0722508.1"/>
    </source>
</evidence>
<name>A0AA40E4S4_9PEZI</name>
<protein>
    <recommendedName>
        <fullName evidence="3">F-box domain-containing protein</fullName>
    </recommendedName>
</protein>
<organism evidence="1 2">
    <name type="scientific">Lasiosphaeria miniovina</name>
    <dbReference type="NCBI Taxonomy" id="1954250"/>
    <lineage>
        <taxon>Eukaryota</taxon>
        <taxon>Fungi</taxon>
        <taxon>Dikarya</taxon>
        <taxon>Ascomycota</taxon>
        <taxon>Pezizomycotina</taxon>
        <taxon>Sordariomycetes</taxon>
        <taxon>Sordariomycetidae</taxon>
        <taxon>Sordariales</taxon>
        <taxon>Lasiosphaeriaceae</taxon>
        <taxon>Lasiosphaeria</taxon>
    </lineage>
</organism>
<dbReference type="AlphaFoldDB" id="A0AA40E4S4"/>
<accession>A0AA40E4S4</accession>
<gene>
    <name evidence="1" type="ORF">B0T26DRAFT_702949</name>
</gene>
<evidence type="ECO:0000313" key="2">
    <source>
        <dbReference type="Proteomes" id="UP001172101"/>
    </source>
</evidence>
<dbReference type="Proteomes" id="UP001172101">
    <property type="component" value="Unassembled WGS sequence"/>
</dbReference>
<dbReference type="InterPro" id="IPR036047">
    <property type="entry name" value="F-box-like_dom_sf"/>
</dbReference>
<dbReference type="GeneID" id="85324922"/>